<protein>
    <recommendedName>
        <fullName evidence="6">Thioredoxin domain-containing protein</fullName>
    </recommendedName>
</protein>
<gene>
    <name evidence="7" type="ORF">DN068_18070</name>
</gene>
<dbReference type="PROSITE" id="PS51352">
    <property type="entry name" value="THIOREDOXIN_2"/>
    <property type="match status" value="1"/>
</dbReference>
<dbReference type="GO" id="GO:0016491">
    <property type="term" value="F:oxidoreductase activity"/>
    <property type="evidence" value="ECO:0007669"/>
    <property type="project" value="InterPro"/>
</dbReference>
<evidence type="ECO:0000256" key="2">
    <source>
        <dbReference type="ARBA" id="ARBA00022748"/>
    </source>
</evidence>
<dbReference type="InterPro" id="IPR000866">
    <property type="entry name" value="AhpC/TSA"/>
</dbReference>
<evidence type="ECO:0000256" key="4">
    <source>
        <dbReference type="ARBA" id="ARBA00023284"/>
    </source>
</evidence>
<dbReference type="GO" id="GO:0016209">
    <property type="term" value="F:antioxidant activity"/>
    <property type="evidence" value="ECO:0007669"/>
    <property type="project" value="InterPro"/>
</dbReference>
<evidence type="ECO:0000256" key="1">
    <source>
        <dbReference type="ARBA" id="ARBA00004196"/>
    </source>
</evidence>
<feature type="signal peptide" evidence="5">
    <location>
        <begin position="1"/>
        <end position="19"/>
    </location>
</feature>
<proteinExistence type="predicted"/>
<dbReference type="InterPro" id="IPR050553">
    <property type="entry name" value="Thioredoxin_ResA/DsbE_sf"/>
</dbReference>
<evidence type="ECO:0000313" key="7">
    <source>
        <dbReference type="EMBL" id="PZF71474.1"/>
    </source>
</evidence>
<keyword evidence="3" id="KW-1015">Disulfide bond</keyword>
<dbReference type="GO" id="GO:0017004">
    <property type="term" value="P:cytochrome complex assembly"/>
    <property type="evidence" value="ECO:0007669"/>
    <property type="project" value="UniProtKB-KW"/>
</dbReference>
<dbReference type="GO" id="GO:0030313">
    <property type="term" value="C:cell envelope"/>
    <property type="evidence" value="ECO:0007669"/>
    <property type="project" value="UniProtKB-SubCell"/>
</dbReference>
<dbReference type="Pfam" id="PF14289">
    <property type="entry name" value="DUF4369"/>
    <property type="match status" value="1"/>
</dbReference>
<keyword evidence="4" id="KW-0676">Redox-active center</keyword>
<dbReference type="InterPro" id="IPR036249">
    <property type="entry name" value="Thioredoxin-like_sf"/>
</dbReference>
<evidence type="ECO:0000313" key="8">
    <source>
        <dbReference type="Proteomes" id="UP000248745"/>
    </source>
</evidence>
<dbReference type="EMBL" id="QKTW01000024">
    <property type="protein sequence ID" value="PZF71474.1"/>
    <property type="molecule type" value="Genomic_DNA"/>
</dbReference>
<comment type="caution">
    <text evidence="7">The sequence shown here is derived from an EMBL/GenBank/DDBJ whole genome shotgun (WGS) entry which is preliminary data.</text>
</comment>
<organism evidence="7 8">
    <name type="scientific">Taibaiella soli</name>
    <dbReference type="NCBI Taxonomy" id="1649169"/>
    <lineage>
        <taxon>Bacteria</taxon>
        <taxon>Pseudomonadati</taxon>
        <taxon>Bacteroidota</taxon>
        <taxon>Chitinophagia</taxon>
        <taxon>Chitinophagales</taxon>
        <taxon>Chitinophagaceae</taxon>
        <taxon>Taibaiella</taxon>
    </lineage>
</organism>
<evidence type="ECO:0000256" key="5">
    <source>
        <dbReference type="SAM" id="SignalP"/>
    </source>
</evidence>
<dbReference type="InterPro" id="IPR025380">
    <property type="entry name" value="DUF4369"/>
</dbReference>
<dbReference type="Pfam" id="PF00578">
    <property type="entry name" value="AhpC-TSA"/>
    <property type="match status" value="1"/>
</dbReference>
<dbReference type="Gene3D" id="3.40.30.10">
    <property type="entry name" value="Glutaredoxin"/>
    <property type="match status" value="1"/>
</dbReference>
<comment type="subcellular location">
    <subcellularLocation>
        <location evidence="1">Cell envelope</location>
    </subcellularLocation>
</comment>
<name>A0A2W2AU31_9BACT</name>
<evidence type="ECO:0000259" key="6">
    <source>
        <dbReference type="PROSITE" id="PS51352"/>
    </source>
</evidence>
<feature type="chain" id="PRO_5016110598" description="Thioredoxin domain-containing protein" evidence="5">
    <location>
        <begin position="20"/>
        <end position="475"/>
    </location>
</feature>
<keyword evidence="5" id="KW-0732">Signal</keyword>
<keyword evidence="2" id="KW-0201">Cytochrome c-type biogenesis</keyword>
<sequence length="475" mass="54477">MKKQTFLLLLCFIALQSFAGDGYKIKLKITNPVNDSMVYLAHYYAKPFPALYKADSARIKNGVANLTGKEKLNGGIYVLLLSDMATFFEIILNNGDDLNVTVDTKHLPASIVIKNSPENEHFLTYENYMQGYGIQQDSLKNRLAKARTSSDTTTIKAESERLFKAMNAYRDELRTKYPSSFLAHVLGASTEVQVPEGKHYLPNGKEDSTFAYNYYKTHYWDNFDFKDNRLINTPLLQNKLDQYFNKVLEQIPDTIEKYADIVIAKARGSEDLFKFTLEWLTINSHDSKIMGMDEVFVYLVEDYFMKGDGTWLSPEDLQKRIKRARDIAPNVVGNIAPELKLPDVDGKTQSLSGVQSKYTLLLFYSPDCGHCAQEIPKLDSLYRASLKAKGVKIYAVATEDEPKWKDFIKKNNMSDWINVADWQRTSDYRAKYDIYSTPVIYLLDEKKIIRGKRIDHTNIGTVIEMLETREKTSKN</sequence>
<evidence type="ECO:0000256" key="3">
    <source>
        <dbReference type="ARBA" id="ARBA00023157"/>
    </source>
</evidence>
<dbReference type="InterPro" id="IPR033395">
    <property type="entry name" value="DUF5106"/>
</dbReference>
<dbReference type="RefSeq" id="WP_111000351.1">
    <property type="nucleotide sequence ID" value="NZ_QKTW01000024.1"/>
</dbReference>
<dbReference type="SUPFAM" id="SSF52833">
    <property type="entry name" value="Thioredoxin-like"/>
    <property type="match status" value="1"/>
</dbReference>
<dbReference type="InterPro" id="IPR013766">
    <property type="entry name" value="Thioredoxin_domain"/>
</dbReference>
<dbReference type="OrthoDB" id="6399635at2"/>
<keyword evidence="8" id="KW-1185">Reference proteome</keyword>
<dbReference type="Pfam" id="PF17127">
    <property type="entry name" value="DUF5106"/>
    <property type="match status" value="1"/>
</dbReference>
<dbReference type="CDD" id="cd02966">
    <property type="entry name" value="TlpA_like_family"/>
    <property type="match status" value="1"/>
</dbReference>
<accession>A0A2W2AU31</accession>
<reference evidence="7 8" key="1">
    <citation type="submission" date="2018-06" db="EMBL/GenBank/DDBJ databases">
        <title>Mucibacter soli gen. nov., sp. nov., a new member of the family Chitinophagaceae producing mucin.</title>
        <authorList>
            <person name="Kim M.-K."/>
            <person name="Park S."/>
            <person name="Kim T.-S."/>
            <person name="Joung Y."/>
            <person name="Han J.-H."/>
            <person name="Kim S.B."/>
        </authorList>
    </citation>
    <scope>NUCLEOTIDE SEQUENCE [LARGE SCALE GENOMIC DNA]</scope>
    <source>
        <strain evidence="7 8">R1-15</strain>
    </source>
</reference>
<dbReference type="PANTHER" id="PTHR42852:SF6">
    <property type="entry name" value="THIOL:DISULFIDE INTERCHANGE PROTEIN DSBE"/>
    <property type="match status" value="1"/>
</dbReference>
<dbReference type="PANTHER" id="PTHR42852">
    <property type="entry name" value="THIOL:DISULFIDE INTERCHANGE PROTEIN DSBE"/>
    <property type="match status" value="1"/>
</dbReference>
<dbReference type="Proteomes" id="UP000248745">
    <property type="component" value="Unassembled WGS sequence"/>
</dbReference>
<dbReference type="AlphaFoldDB" id="A0A2W2AU31"/>
<feature type="domain" description="Thioredoxin" evidence="6">
    <location>
        <begin position="330"/>
        <end position="474"/>
    </location>
</feature>